<comment type="caution">
    <text evidence="1">The sequence shown here is derived from an EMBL/GenBank/DDBJ whole genome shotgun (WGS) entry which is preliminary data.</text>
</comment>
<dbReference type="InterPro" id="IPR000864">
    <property type="entry name" value="Prot_inh_pot1"/>
</dbReference>
<dbReference type="Proteomes" id="UP000663829">
    <property type="component" value="Unassembled WGS sequence"/>
</dbReference>
<evidence type="ECO:0000313" key="2">
    <source>
        <dbReference type="EMBL" id="CAF4358136.1"/>
    </source>
</evidence>
<gene>
    <name evidence="1" type="ORF">GPM918_LOCUS36455</name>
    <name evidence="2" type="ORF">SRO942_LOCUS37192</name>
</gene>
<dbReference type="GO" id="GO:0009611">
    <property type="term" value="P:response to wounding"/>
    <property type="evidence" value="ECO:0007669"/>
    <property type="project" value="InterPro"/>
</dbReference>
<accession>A0A815SN93</accession>
<dbReference type="OrthoDB" id="10183833at2759"/>
<dbReference type="EMBL" id="CAJOBC010087559">
    <property type="protein sequence ID" value="CAF4358136.1"/>
    <property type="molecule type" value="Genomic_DNA"/>
</dbReference>
<organism evidence="1 3">
    <name type="scientific">Didymodactylos carnosus</name>
    <dbReference type="NCBI Taxonomy" id="1234261"/>
    <lineage>
        <taxon>Eukaryota</taxon>
        <taxon>Metazoa</taxon>
        <taxon>Spiralia</taxon>
        <taxon>Gnathifera</taxon>
        <taxon>Rotifera</taxon>
        <taxon>Eurotatoria</taxon>
        <taxon>Bdelloidea</taxon>
        <taxon>Philodinida</taxon>
        <taxon>Philodinidae</taxon>
        <taxon>Didymodactylos</taxon>
    </lineage>
</organism>
<dbReference type="EMBL" id="CAJNOQ010022058">
    <property type="protein sequence ID" value="CAF1495663.1"/>
    <property type="molecule type" value="Genomic_DNA"/>
</dbReference>
<sequence>MPTCAHPTAHPRHKRGAILSSVPVGKRKVTAEIALSINKYIRKRYEGKVSTLKENDLLCETYYAAEQRRWSNKKSIKEGASDEESDPSFQATVSPLLLSIHKRRRTWSPTPSSSFDTEAIDYLHKTPVAFFKPSAINSVHNFSSTDTSSSSDVETKDNFHANSDKEKFNSLLKVLNVSPVKDISLAIMSLEKKSWPELIGLDGTVAADRIRDDGLIPHIIPVDMENVTDIEPLLELLRNKDPKIVWIQVDSNNKVVTLELNEQKEDTNDYGRHSNLNASCYKAIFDKQYDQAKAIADEMLQIKPEEYDYGDMMFKGNLYNGIVALRRDNNLETAKQFLLAAGHTPGSAVLGSFGPNMSLAKDLLELGERQVVLKYFKLCKKFWNYRSEKLDEWETLVNRGEIPDFGANMDY</sequence>
<name>A0A815SN93_9BILA</name>
<keyword evidence="3" id="KW-1185">Reference proteome</keyword>
<proteinExistence type="predicted"/>
<dbReference type="Gene3D" id="3.30.10.10">
    <property type="entry name" value="Trypsin Inhibitor V, subunit A"/>
    <property type="match status" value="1"/>
</dbReference>
<evidence type="ECO:0000313" key="1">
    <source>
        <dbReference type="EMBL" id="CAF1495663.1"/>
    </source>
</evidence>
<dbReference type="AlphaFoldDB" id="A0A815SN93"/>
<protein>
    <submittedName>
        <fullName evidence="1">Uncharacterized protein</fullName>
    </submittedName>
</protein>
<reference evidence="1" key="1">
    <citation type="submission" date="2021-02" db="EMBL/GenBank/DDBJ databases">
        <authorList>
            <person name="Nowell W R."/>
        </authorList>
    </citation>
    <scope>NUCLEOTIDE SEQUENCE</scope>
</reference>
<dbReference type="PROSITE" id="PS00285">
    <property type="entry name" value="POTATO_INHIBITOR"/>
    <property type="match status" value="1"/>
</dbReference>
<dbReference type="Proteomes" id="UP000681722">
    <property type="component" value="Unassembled WGS sequence"/>
</dbReference>
<dbReference type="GO" id="GO:0004867">
    <property type="term" value="F:serine-type endopeptidase inhibitor activity"/>
    <property type="evidence" value="ECO:0007669"/>
    <property type="project" value="InterPro"/>
</dbReference>
<evidence type="ECO:0000313" key="3">
    <source>
        <dbReference type="Proteomes" id="UP000663829"/>
    </source>
</evidence>